<dbReference type="Gene3D" id="3.90.180.10">
    <property type="entry name" value="Medium-chain alcohol dehydrogenases, catalytic domain"/>
    <property type="match status" value="1"/>
</dbReference>
<dbReference type="InterPro" id="IPR020843">
    <property type="entry name" value="ER"/>
</dbReference>
<proteinExistence type="predicted"/>
<dbReference type="EMBL" id="RAPF01000001">
    <property type="protein sequence ID" value="RKF23078.1"/>
    <property type="molecule type" value="Genomic_DNA"/>
</dbReference>
<dbReference type="SUPFAM" id="SSF50129">
    <property type="entry name" value="GroES-like"/>
    <property type="match status" value="1"/>
</dbReference>
<protein>
    <submittedName>
        <fullName evidence="3">NADP-dependent oxidoreductase</fullName>
    </submittedName>
</protein>
<sequence length="303" mass="31543">MKAVKYSEYGGADVLESVEVPKPHPGPGQVRIAVRAVGVNPIDTKQFSGQFRDFMPVDFPAGVGKEAAGIIDEVGKGVSGVSIGDAVFGLGADTLAEYAILDSWTPMSDNMPFEVAGGLAVAAETALRSLEGVGVKNLETLLVSGAAGGVGSLVIQLALHRGVTVIGTATEPKHDYLRDLGAIPTTYGEGLTERVKALANNGVDAALDLAGAGDIPEFIEIVGKPSRVLSISDFSAPEFGAQISTQPMDNPERALAEAARLYSDGELKLHLQEVFPFDKARDAFTLSSKGHVTGKLVISIKSA</sequence>
<dbReference type="OrthoDB" id="4190732at2"/>
<dbReference type="Pfam" id="PF08240">
    <property type="entry name" value="ADH_N"/>
    <property type="match status" value="1"/>
</dbReference>
<comment type="caution">
    <text evidence="3">The sequence shown here is derived from an EMBL/GenBank/DDBJ whole genome shotgun (WGS) entry which is preliminary data.</text>
</comment>
<reference evidence="3 4" key="1">
    <citation type="submission" date="2018-09" db="EMBL/GenBank/DDBJ databases">
        <title>Altererythrobacter spongiae sp. nov., isolated from a marine sponge.</title>
        <authorList>
            <person name="Zhuang L."/>
            <person name="Luo L."/>
        </authorList>
    </citation>
    <scope>NUCLEOTIDE SEQUENCE [LARGE SCALE GENOMIC DNA]</scope>
    <source>
        <strain evidence="3 4">HN-Y73</strain>
    </source>
</reference>
<gene>
    <name evidence="3" type="ORF">D6851_00825</name>
</gene>
<evidence type="ECO:0000256" key="1">
    <source>
        <dbReference type="ARBA" id="ARBA00022857"/>
    </source>
</evidence>
<keyword evidence="1" id="KW-0521">NADP</keyword>
<feature type="domain" description="Enoyl reductase (ER)" evidence="2">
    <location>
        <begin position="10"/>
        <end position="298"/>
    </location>
</feature>
<dbReference type="InterPro" id="IPR051603">
    <property type="entry name" value="Zinc-ADH_QOR/CCCR"/>
</dbReference>
<evidence type="ECO:0000259" key="2">
    <source>
        <dbReference type="SMART" id="SM00829"/>
    </source>
</evidence>
<dbReference type="PANTHER" id="PTHR44154">
    <property type="entry name" value="QUINONE OXIDOREDUCTASE"/>
    <property type="match status" value="1"/>
</dbReference>
<organism evidence="3 4">
    <name type="scientific">Altericroceibacterium spongiae</name>
    <dbReference type="NCBI Taxonomy" id="2320269"/>
    <lineage>
        <taxon>Bacteria</taxon>
        <taxon>Pseudomonadati</taxon>
        <taxon>Pseudomonadota</taxon>
        <taxon>Alphaproteobacteria</taxon>
        <taxon>Sphingomonadales</taxon>
        <taxon>Erythrobacteraceae</taxon>
        <taxon>Altericroceibacterium</taxon>
    </lineage>
</organism>
<dbReference type="CDD" id="cd05289">
    <property type="entry name" value="MDR_like_2"/>
    <property type="match status" value="1"/>
</dbReference>
<dbReference type="InterPro" id="IPR036291">
    <property type="entry name" value="NAD(P)-bd_dom_sf"/>
</dbReference>
<dbReference type="PANTHER" id="PTHR44154:SF1">
    <property type="entry name" value="QUINONE OXIDOREDUCTASE"/>
    <property type="match status" value="1"/>
</dbReference>
<evidence type="ECO:0000313" key="4">
    <source>
        <dbReference type="Proteomes" id="UP000284395"/>
    </source>
</evidence>
<dbReference type="RefSeq" id="WP_120322982.1">
    <property type="nucleotide sequence ID" value="NZ_RAPF01000001.1"/>
</dbReference>
<accession>A0A420EQW1</accession>
<keyword evidence="4" id="KW-1185">Reference proteome</keyword>
<name>A0A420EQW1_9SPHN</name>
<dbReference type="Pfam" id="PF13602">
    <property type="entry name" value="ADH_zinc_N_2"/>
    <property type="match status" value="1"/>
</dbReference>
<dbReference type="SUPFAM" id="SSF51735">
    <property type="entry name" value="NAD(P)-binding Rossmann-fold domains"/>
    <property type="match status" value="1"/>
</dbReference>
<evidence type="ECO:0000313" key="3">
    <source>
        <dbReference type="EMBL" id="RKF23078.1"/>
    </source>
</evidence>
<dbReference type="InterPro" id="IPR011032">
    <property type="entry name" value="GroES-like_sf"/>
</dbReference>
<dbReference type="Gene3D" id="3.40.50.720">
    <property type="entry name" value="NAD(P)-binding Rossmann-like Domain"/>
    <property type="match status" value="1"/>
</dbReference>
<dbReference type="InterPro" id="IPR013154">
    <property type="entry name" value="ADH-like_N"/>
</dbReference>
<dbReference type="GO" id="GO:0016491">
    <property type="term" value="F:oxidoreductase activity"/>
    <property type="evidence" value="ECO:0007669"/>
    <property type="project" value="InterPro"/>
</dbReference>
<dbReference type="Proteomes" id="UP000284395">
    <property type="component" value="Unassembled WGS sequence"/>
</dbReference>
<dbReference type="AlphaFoldDB" id="A0A420EQW1"/>
<dbReference type="SMART" id="SM00829">
    <property type="entry name" value="PKS_ER"/>
    <property type="match status" value="1"/>
</dbReference>